<proteinExistence type="inferred from homology"/>
<protein>
    <submittedName>
        <fullName evidence="5">Peptide ABC transporter substrate-binding protein</fullName>
    </submittedName>
</protein>
<dbReference type="PANTHER" id="PTHR30290:SF16">
    <property type="entry name" value="OLIGOPEPTIDE ABC TRANSPORTER, PERIPLASMIC OLIGOPEPTIDE-BINDING PROTEIN"/>
    <property type="match status" value="1"/>
</dbReference>
<accession>A0A916VV77</accession>
<evidence type="ECO:0000256" key="1">
    <source>
        <dbReference type="ARBA" id="ARBA00004418"/>
    </source>
</evidence>
<feature type="domain" description="Solute-binding protein family 5" evidence="4">
    <location>
        <begin position="94"/>
        <end position="530"/>
    </location>
</feature>
<dbReference type="EMBL" id="BMKB01000001">
    <property type="protein sequence ID" value="GGA41889.1"/>
    <property type="molecule type" value="Genomic_DNA"/>
</dbReference>
<dbReference type="GO" id="GO:1904680">
    <property type="term" value="F:peptide transmembrane transporter activity"/>
    <property type="evidence" value="ECO:0007669"/>
    <property type="project" value="TreeGrafter"/>
</dbReference>
<name>A0A916VV77_9HYPH</name>
<dbReference type="OrthoDB" id="9764591at2"/>
<feature type="chain" id="PRO_5037931811" evidence="3">
    <location>
        <begin position="24"/>
        <end position="635"/>
    </location>
</feature>
<dbReference type="InterPro" id="IPR030678">
    <property type="entry name" value="Peptide/Ni-bd"/>
</dbReference>
<evidence type="ECO:0000259" key="4">
    <source>
        <dbReference type="Pfam" id="PF00496"/>
    </source>
</evidence>
<dbReference type="AlphaFoldDB" id="A0A916VV77"/>
<reference evidence="5 6" key="1">
    <citation type="journal article" date="2014" name="Int. J. Syst. Evol. Microbiol.">
        <title>Complete genome sequence of Corynebacterium casei LMG S-19264T (=DSM 44701T), isolated from a smear-ripened cheese.</title>
        <authorList>
            <consortium name="US DOE Joint Genome Institute (JGI-PGF)"/>
            <person name="Walter F."/>
            <person name="Albersmeier A."/>
            <person name="Kalinowski J."/>
            <person name="Ruckert C."/>
        </authorList>
    </citation>
    <scope>NUCLEOTIDE SEQUENCE [LARGE SCALE GENOMIC DNA]</scope>
    <source>
        <strain evidence="5 6">CGMCC 1.15896</strain>
    </source>
</reference>
<evidence type="ECO:0000256" key="2">
    <source>
        <dbReference type="ARBA" id="ARBA00005695"/>
    </source>
</evidence>
<dbReference type="Pfam" id="PF00496">
    <property type="entry name" value="SBP_bac_5"/>
    <property type="match status" value="1"/>
</dbReference>
<evidence type="ECO:0000313" key="6">
    <source>
        <dbReference type="Proteomes" id="UP000596977"/>
    </source>
</evidence>
<dbReference type="PANTHER" id="PTHR30290">
    <property type="entry name" value="PERIPLASMIC BINDING COMPONENT OF ABC TRANSPORTER"/>
    <property type="match status" value="1"/>
</dbReference>
<keyword evidence="6" id="KW-1185">Reference proteome</keyword>
<keyword evidence="3" id="KW-0732">Signal</keyword>
<gene>
    <name evidence="5" type="ORF">GCM10011499_09430</name>
</gene>
<dbReference type="Gene3D" id="3.10.105.10">
    <property type="entry name" value="Dipeptide-binding Protein, Domain 3"/>
    <property type="match status" value="1"/>
</dbReference>
<dbReference type="PIRSF" id="PIRSF002741">
    <property type="entry name" value="MppA"/>
    <property type="match status" value="1"/>
</dbReference>
<sequence>MNKWKTLLASVAVVAMMGSAAIAQDAPAELPPITEFPREQTLIVHNPEPPAINPDWFNLWVAGAGGGMSNGLHQLMMDTLWYIDPDAGLDGALYNSLAAEPWEYNEDFTQMTVRLREGIYWSDGVEFTAEDVVYTVEAQAANPAFNWGATFAQQVESVEAVDDYTVVFNLARPNSRFHAVFSVRWNGAWIMPKHVFEQFDDPMESDFNPPVGLGPYTLHSYDPNGAWYIWEKREDWERTTVAAYGEPGPQYIIYRSIPAIDSRLIEMVNGNLDMIHDLTPEAMFSLVEQDETARGWFPGFPHAHPDPTLPMVIFNHQNELFQDRRVRWALALMLDARQISMASYRGAATLSAIAVPPTGTHPDDYHGPLQEWLEGFELDTGSQTITPYDPTIGLQVADMVRPQFGDAVPTDEDAIRRAFGFGWWGQNLEAAAELLEDAGFTRQGNDWYTPDGDRFGFTITTFESGVMNRFGTMAAQQWSQAGVQVTAETTPQMFAQDLPLATYDAATAWQIETWGGDPDLSFFLESWQSSYVAAEGERQPQRNWARWQHEELDRIIEEVRVTEFGTQENLELGYDFVRLMVEEMPVIPMMSFNVFAAYSERYWTGFPTAEENPYANIVTNWANSRYIFTQLEPAQ</sequence>
<dbReference type="CDD" id="cd08509">
    <property type="entry name" value="PBP2_TmCBP_oligosaccharides_like"/>
    <property type="match status" value="1"/>
</dbReference>
<evidence type="ECO:0000256" key="3">
    <source>
        <dbReference type="SAM" id="SignalP"/>
    </source>
</evidence>
<comment type="subcellular location">
    <subcellularLocation>
        <location evidence="1">Periplasm</location>
    </subcellularLocation>
</comment>
<dbReference type="Proteomes" id="UP000596977">
    <property type="component" value="Unassembled WGS sequence"/>
</dbReference>
<dbReference type="GO" id="GO:0030288">
    <property type="term" value="C:outer membrane-bounded periplasmic space"/>
    <property type="evidence" value="ECO:0007669"/>
    <property type="project" value="UniProtKB-ARBA"/>
</dbReference>
<organism evidence="5 6">
    <name type="scientific">Pelagibacterium lentulum</name>
    <dbReference type="NCBI Taxonomy" id="2029865"/>
    <lineage>
        <taxon>Bacteria</taxon>
        <taxon>Pseudomonadati</taxon>
        <taxon>Pseudomonadota</taxon>
        <taxon>Alphaproteobacteria</taxon>
        <taxon>Hyphomicrobiales</taxon>
        <taxon>Devosiaceae</taxon>
        <taxon>Pelagibacterium</taxon>
    </lineage>
</organism>
<dbReference type="SUPFAM" id="SSF53850">
    <property type="entry name" value="Periplasmic binding protein-like II"/>
    <property type="match status" value="1"/>
</dbReference>
<dbReference type="GO" id="GO:0043190">
    <property type="term" value="C:ATP-binding cassette (ABC) transporter complex"/>
    <property type="evidence" value="ECO:0007669"/>
    <property type="project" value="InterPro"/>
</dbReference>
<dbReference type="InterPro" id="IPR000914">
    <property type="entry name" value="SBP_5_dom"/>
</dbReference>
<dbReference type="Gene3D" id="3.40.190.10">
    <property type="entry name" value="Periplasmic binding protein-like II"/>
    <property type="match status" value="1"/>
</dbReference>
<evidence type="ECO:0000313" key="5">
    <source>
        <dbReference type="EMBL" id="GGA41889.1"/>
    </source>
</evidence>
<dbReference type="RefSeq" id="WP_127073059.1">
    <property type="nucleotide sequence ID" value="NZ_BMKB01000001.1"/>
</dbReference>
<dbReference type="InterPro" id="IPR039424">
    <property type="entry name" value="SBP_5"/>
</dbReference>
<comment type="similarity">
    <text evidence="2">Belongs to the bacterial solute-binding protein 5 family.</text>
</comment>
<comment type="caution">
    <text evidence="5">The sequence shown here is derived from an EMBL/GenBank/DDBJ whole genome shotgun (WGS) entry which is preliminary data.</text>
</comment>
<feature type="signal peptide" evidence="3">
    <location>
        <begin position="1"/>
        <end position="23"/>
    </location>
</feature>
<dbReference type="GO" id="GO:0015833">
    <property type="term" value="P:peptide transport"/>
    <property type="evidence" value="ECO:0007669"/>
    <property type="project" value="TreeGrafter"/>
</dbReference>